<feature type="domain" description="Protein kinase" evidence="1">
    <location>
        <begin position="115"/>
        <end position="390"/>
    </location>
</feature>
<reference evidence="2 3" key="1">
    <citation type="submission" date="2014-02" db="EMBL/GenBank/DDBJ databases">
        <title>Single nucleus genome sequencing reveals high similarity among nuclei of an endomycorrhizal fungus.</title>
        <authorList>
            <person name="Lin K."/>
            <person name="Geurts R."/>
            <person name="Zhang Z."/>
            <person name="Limpens E."/>
            <person name="Saunders D.G."/>
            <person name="Mu D."/>
            <person name="Pang E."/>
            <person name="Cao H."/>
            <person name="Cha H."/>
            <person name="Lin T."/>
            <person name="Zhou Q."/>
            <person name="Shang Y."/>
            <person name="Li Y."/>
            <person name="Ivanov S."/>
            <person name="Sharma T."/>
            <person name="Velzen R.V."/>
            <person name="Ruijter N.D."/>
            <person name="Aanen D.K."/>
            <person name="Win J."/>
            <person name="Kamoun S."/>
            <person name="Bisseling T."/>
            <person name="Huang S."/>
        </authorList>
    </citation>
    <scope>NUCLEOTIDE SEQUENCE [LARGE SCALE GENOMIC DNA]</scope>
    <source>
        <strain evidence="3">DAOM197198w</strain>
    </source>
</reference>
<dbReference type="GO" id="GO:0004674">
    <property type="term" value="F:protein serine/threonine kinase activity"/>
    <property type="evidence" value="ECO:0007669"/>
    <property type="project" value="TreeGrafter"/>
</dbReference>
<dbReference type="GO" id="GO:0005524">
    <property type="term" value="F:ATP binding"/>
    <property type="evidence" value="ECO:0007669"/>
    <property type="project" value="InterPro"/>
</dbReference>
<evidence type="ECO:0000313" key="2">
    <source>
        <dbReference type="EMBL" id="EXX70204.1"/>
    </source>
</evidence>
<gene>
    <name evidence="2" type="ORF">RirG_089500</name>
</gene>
<organism evidence="2 3">
    <name type="scientific">Rhizophagus irregularis (strain DAOM 197198w)</name>
    <name type="common">Glomus intraradices</name>
    <dbReference type="NCBI Taxonomy" id="1432141"/>
    <lineage>
        <taxon>Eukaryota</taxon>
        <taxon>Fungi</taxon>
        <taxon>Fungi incertae sedis</taxon>
        <taxon>Mucoromycota</taxon>
        <taxon>Glomeromycotina</taxon>
        <taxon>Glomeromycetes</taxon>
        <taxon>Glomerales</taxon>
        <taxon>Glomeraceae</taxon>
        <taxon>Rhizophagus</taxon>
    </lineage>
</organism>
<keyword evidence="3" id="KW-1185">Reference proteome</keyword>
<dbReference type="InterPro" id="IPR011009">
    <property type="entry name" value="Kinase-like_dom_sf"/>
</dbReference>
<dbReference type="AlphaFoldDB" id="A0A015KRH6"/>
<dbReference type="HOGENOM" id="CLU_000288_7_34_1"/>
<evidence type="ECO:0000313" key="3">
    <source>
        <dbReference type="Proteomes" id="UP000022910"/>
    </source>
</evidence>
<sequence length="464" mass="53636">MGEVKLSNEVIEQIRGFNHWNLTKEQETLIDKVITDKNLKERFKEDGLCKECKQPNANSFLTRNYWCQSCNAKHFEQNFNNWTSGNKNVDEFIRKTQLNAKNHYEVIEWIDYNKFENVENLTNGGFGTVYRANWKDGYICGWNSENNQWERYKYNYEDFLVALKSLNNSQDISPEFLKEIQSNTTINSYNVIHCYGITKDPESNNFMMVTEYAKNGNLRQHLNKNFTSLKWKEKLHILHNIAYGLCDIHNNKSIHHNFHCGNIFNSGITIADIGVYQPANVKPPQNDNDKKVYGVLPYVAPEVLRKKEYTQASDIYGFGIIAYEVCTGLPPCHDVAHDEALAIAICQGSRPKSNYTIPQLISNIIKQCWDADHSKRPNANALKELLMNLYDDTRYNSNSLIYKQIIETNEANKQLYSSMKTSLSSTGVLSYKIHPQAVYTSRLLDFKNLPEPKNATDDLKLKTI</sequence>
<dbReference type="EMBL" id="JEMT01016651">
    <property type="protein sequence ID" value="EXX70204.1"/>
    <property type="molecule type" value="Genomic_DNA"/>
</dbReference>
<dbReference type="OrthoDB" id="4062651at2759"/>
<dbReference type="PROSITE" id="PS50011">
    <property type="entry name" value="PROTEIN_KINASE_DOM"/>
    <property type="match status" value="1"/>
</dbReference>
<protein>
    <submittedName>
        <fullName evidence="2">Ipl1p</fullName>
    </submittedName>
</protein>
<proteinExistence type="predicted"/>
<dbReference type="Proteomes" id="UP000022910">
    <property type="component" value="Unassembled WGS sequence"/>
</dbReference>
<dbReference type="InterPro" id="IPR000719">
    <property type="entry name" value="Prot_kinase_dom"/>
</dbReference>
<dbReference type="InterPro" id="IPR051681">
    <property type="entry name" value="Ser/Thr_Kinases-Pseudokinases"/>
</dbReference>
<dbReference type="PANTHER" id="PTHR44329">
    <property type="entry name" value="SERINE/THREONINE-PROTEIN KINASE TNNI3K-RELATED"/>
    <property type="match status" value="1"/>
</dbReference>
<dbReference type="InterPro" id="IPR001245">
    <property type="entry name" value="Ser-Thr/Tyr_kinase_cat_dom"/>
</dbReference>
<dbReference type="Pfam" id="PF07714">
    <property type="entry name" value="PK_Tyr_Ser-Thr"/>
    <property type="match status" value="1"/>
</dbReference>
<comment type="caution">
    <text evidence="2">The sequence shown here is derived from an EMBL/GenBank/DDBJ whole genome shotgun (WGS) entry which is preliminary data.</text>
</comment>
<evidence type="ECO:0000259" key="1">
    <source>
        <dbReference type="PROSITE" id="PS50011"/>
    </source>
</evidence>
<name>A0A015KRH6_RHIIW</name>
<dbReference type="SUPFAM" id="SSF56112">
    <property type="entry name" value="Protein kinase-like (PK-like)"/>
    <property type="match status" value="1"/>
</dbReference>
<accession>A0A015KRH6</accession>
<dbReference type="Gene3D" id="1.10.510.10">
    <property type="entry name" value="Transferase(Phosphotransferase) domain 1"/>
    <property type="match status" value="1"/>
</dbReference>